<feature type="signal peptide" evidence="9">
    <location>
        <begin position="1"/>
        <end position="23"/>
    </location>
</feature>
<evidence type="ECO:0000313" key="10">
    <source>
        <dbReference type="EMBL" id="TMI90765.1"/>
    </source>
</evidence>
<evidence type="ECO:0000256" key="5">
    <source>
        <dbReference type="ARBA" id="ARBA00022692"/>
    </source>
</evidence>
<protein>
    <submittedName>
        <fullName evidence="10">TolC family protein</fullName>
    </submittedName>
</protein>
<dbReference type="InterPro" id="IPR028351">
    <property type="entry name" value="CyaE"/>
</dbReference>
<evidence type="ECO:0000256" key="8">
    <source>
        <dbReference type="SAM" id="MobiDB-lite"/>
    </source>
</evidence>
<keyword evidence="9" id="KW-0732">Signal</keyword>
<sequence>MRDRFVVLIVVCALALAAPAAQPAGAQQAPPAPTPAPGMPPAPGTPSAPALGPIPAIPPVPTLAPRPLTLADAVTTALQNSFQTRQAALAVAIARAQLREAEAQKAVTLGGSASFTDNSQCCGGSPVSGTISIPSSGISNAPFTATGIGGSAATNTVFALTLKYPLYTGGALEAQIAIARANEVIAEAQFAAAAEQVVFSVRQAYYSVTASEANVGSAQRSVDAARENVRVAAARVQVGTSPQFDLLQAQVQLAQSAQALTQARTALSQSQQNLAATLVLPLPTTVVPAGFSGLPEVPQDVDALIGQALQRRPEIAAARAGEVGAQAAIDLAASGLAPNITVQAGPQIQTSDPTTRDAVNLTGTITLTLAILDGGLTQAKVEEARSRLQSAKVTEEQTRQQVELDVRNAYLSLGNAADVLRSALAGQTAAREALRIANVRFQAGVGTQLEVVTAVQNLSTADTNVTQAAFQYYVALAQLDRAIGVQVKI</sequence>
<evidence type="ECO:0000313" key="11">
    <source>
        <dbReference type="Proteomes" id="UP000318509"/>
    </source>
</evidence>
<dbReference type="InterPro" id="IPR051906">
    <property type="entry name" value="TolC-like"/>
</dbReference>
<dbReference type="AlphaFoldDB" id="A0A537K4S0"/>
<comment type="subcellular location">
    <subcellularLocation>
        <location evidence="1">Cell outer membrane</location>
    </subcellularLocation>
</comment>
<evidence type="ECO:0000256" key="9">
    <source>
        <dbReference type="SAM" id="SignalP"/>
    </source>
</evidence>
<dbReference type="InterPro" id="IPR003423">
    <property type="entry name" value="OMP_efflux"/>
</dbReference>
<keyword evidence="4" id="KW-1134">Transmembrane beta strand</keyword>
<dbReference type="PIRSF" id="PIRSF001892">
    <property type="entry name" value="CyaE"/>
    <property type="match status" value="1"/>
</dbReference>
<dbReference type="GO" id="GO:0009279">
    <property type="term" value="C:cell outer membrane"/>
    <property type="evidence" value="ECO:0007669"/>
    <property type="project" value="UniProtKB-SubCell"/>
</dbReference>
<dbReference type="GO" id="GO:0015562">
    <property type="term" value="F:efflux transmembrane transporter activity"/>
    <property type="evidence" value="ECO:0007669"/>
    <property type="project" value="InterPro"/>
</dbReference>
<evidence type="ECO:0000256" key="3">
    <source>
        <dbReference type="ARBA" id="ARBA00022448"/>
    </source>
</evidence>
<dbReference type="EMBL" id="VBAK01000107">
    <property type="protein sequence ID" value="TMI90765.1"/>
    <property type="molecule type" value="Genomic_DNA"/>
</dbReference>
<dbReference type="Pfam" id="PF02321">
    <property type="entry name" value="OEP"/>
    <property type="match status" value="2"/>
</dbReference>
<comment type="similarity">
    <text evidence="2">Belongs to the outer membrane factor (OMF) (TC 1.B.17) family.</text>
</comment>
<comment type="caution">
    <text evidence="10">The sequence shown here is derived from an EMBL/GenBank/DDBJ whole genome shotgun (WGS) entry which is preliminary data.</text>
</comment>
<evidence type="ECO:0000256" key="2">
    <source>
        <dbReference type="ARBA" id="ARBA00007613"/>
    </source>
</evidence>
<dbReference type="GO" id="GO:1990281">
    <property type="term" value="C:efflux pump complex"/>
    <property type="evidence" value="ECO:0007669"/>
    <property type="project" value="TreeGrafter"/>
</dbReference>
<dbReference type="SUPFAM" id="SSF56954">
    <property type="entry name" value="Outer membrane efflux proteins (OEP)"/>
    <property type="match status" value="1"/>
</dbReference>
<evidence type="ECO:0000256" key="6">
    <source>
        <dbReference type="ARBA" id="ARBA00023136"/>
    </source>
</evidence>
<keyword evidence="3" id="KW-0813">Transport</keyword>
<feature type="chain" id="PRO_5022200849" evidence="9">
    <location>
        <begin position="24"/>
        <end position="489"/>
    </location>
</feature>
<proteinExistence type="inferred from homology"/>
<dbReference type="Proteomes" id="UP000318509">
    <property type="component" value="Unassembled WGS sequence"/>
</dbReference>
<keyword evidence="7" id="KW-0998">Cell outer membrane</keyword>
<feature type="region of interest" description="Disordered" evidence="8">
    <location>
        <begin position="22"/>
        <end position="58"/>
    </location>
</feature>
<name>A0A537K4S0_9BACT</name>
<gene>
    <name evidence="10" type="ORF">E6H00_05960</name>
</gene>
<organism evidence="10 11">
    <name type="scientific">Candidatus Segetimicrobium genomatis</name>
    <dbReference type="NCBI Taxonomy" id="2569760"/>
    <lineage>
        <taxon>Bacteria</taxon>
        <taxon>Bacillati</taxon>
        <taxon>Candidatus Sysuimicrobiota</taxon>
        <taxon>Candidatus Sysuimicrobiia</taxon>
        <taxon>Candidatus Sysuimicrobiales</taxon>
        <taxon>Candidatus Segetimicrobiaceae</taxon>
        <taxon>Candidatus Segetimicrobium</taxon>
    </lineage>
</organism>
<accession>A0A537K4S0</accession>
<evidence type="ECO:0000256" key="7">
    <source>
        <dbReference type="ARBA" id="ARBA00023237"/>
    </source>
</evidence>
<reference evidence="10 11" key="1">
    <citation type="journal article" date="2019" name="Nat. Microbiol.">
        <title>Mediterranean grassland soil C-N compound turnover is dependent on rainfall and depth, and is mediated by genomically divergent microorganisms.</title>
        <authorList>
            <person name="Diamond S."/>
            <person name="Andeer P.F."/>
            <person name="Li Z."/>
            <person name="Crits-Christoph A."/>
            <person name="Burstein D."/>
            <person name="Anantharaman K."/>
            <person name="Lane K.R."/>
            <person name="Thomas B.C."/>
            <person name="Pan C."/>
            <person name="Northen T.R."/>
            <person name="Banfield J.F."/>
        </authorList>
    </citation>
    <scope>NUCLEOTIDE SEQUENCE [LARGE SCALE GENOMIC DNA]</scope>
    <source>
        <strain evidence="10">NP_3</strain>
    </source>
</reference>
<dbReference type="Gene3D" id="1.20.1600.10">
    <property type="entry name" value="Outer membrane efflux proteins (OEP)"/>
    <property type="match status" value="1"/>
</dbReference>
<evidence type="ECO:0000256" key="4">
    <source>
        <dbReference type="ARBA" id="ARBA00022452"/>
    </source>
</evidence>
<dbReference type="PANTHER" id="PTHR30026:SF20">
    <property type="entry name" value="OUTER MEMBRANE PROTEIN TOLC"/>
    <property type="match status" value="1"/>
</dbReference>
<keyword evidence="5" id="KW-0812">Transmembrane</keyword>
<dbReference type="PANTHER" id="PTHR30026">
    <property type="entry name" value="OUTER MEMBRANE PROTEIN TOLC"/>
    <property type="match status" value="1"/>
</dbReference>
<feature type="compositionally biased region" description="Pro residues" evidence="8">
    <location>
        <begin position="30"/>
        <end position="46"/>
    </location>
</feature>
<dbReference type="GO" id="GO:0015288">
    <property type="term" value="F:porin activity"/>
    <property type="evidence" value="ECO:0007669"/>
    <property type="project" value="TreeGrafter"/>
</dbReference>
<keyword evidence="6" id="KW-0472">Membrane</keyword>
<evidence type="ECO:0000256" key="1">
    <source>
        <dbReference type="ARBA" id="ARBA00004442"/>
    </source>
</evidence>